<dbReference type="InterPro" id="IPR046341">
    <property type="entry name" value="SET_dom_sf"/>
</dbReference>
<reference evidence="2" key="1">
    <citation type="submission" date="2022-03" db="EMBL/GenBank/DDBJ databases">
        <authorList>
            <person name="Sayadi A."/>
        </authorList>
    </citation>
    <scope>NUCLEOTIDE SEQUENCE</scope>
</reference>
<dbReference type="EMBL" id="CAKOFQ010006814">
    <property type="protein sequence ID" value="CAH1973731.1"/>
    <property type="molecule type" value="Genomic_DNA"/>
</dbReference>
<dbReference type="InterPro" id="IPR044429">
    <property type="entry name" value="SETD4_SET"/>
</dbReference>
<dbReference type="CDD" id="cd19177">
    <property type="entry name" value="SET_SETD4"/>
    <property type="match status" value="1"/>
</dbReference>
<dbReference type="SUPFAM" id="SSF82199">
    <property type="entry name" value="SET domain"/>
    <property type="match status" value="1"/>
</dbReference>
<organism evidence="2 3">
    <name type="scientific">Acanthoscelides obtectus</name>
    <name type="common">Bean weevil</name>
    <name type="synonym">Bruchus obtectus</name>
    <dbReference type="NCBI Taxonomy" id="200917"/>
    <lineage>
        <taxon>Eukaryota</taxon>
        <taxon>Metazoa</taxon>
        <taxon>Ecdysozoa</taxon>
        <taxon>Arthropoda</taxon>
        <taxon>Hexapoda</taxon>
        <taxon>Insecta</taxon>
        <taxon>Pterygota</taxon>
        <taxon>Neoptera</taxon>
        <taxon>Endopterygota</taxon>
        <taxon>Coleoptera</taxon>
        <taxon>Polyphaga</taxon>
        <taxon>Cucujiformia</taxon>
        <taxon>Chrysomeloidea</taxon>
        <taxon>Chrysomelidae</taxon>
        <taxon>Bruchinae</taxon>
        <taxon>Bruchini</taxon>
        <taxon>Acanthoscelides</taxon>
    </lineage>
</organism>
<feature type="domain" description="SET" evidence="1">
    <location>
        <begin position="40"/>
        <end position="262"/>
    </location>
</feature>
<dbReference type="OrthoDB" id="341421at2759"/>
<dbReference type="InterPro" id="IPR050600">
    <property type="entry name" value="SETD3_SETD6_MTase"/>
</dbReference>
<protein>
    <recommendedName>
        <fullName evidence="1">SET domain-containing protein</fullName>
    </recommendedName>
</protein>
<dbReference type="Gene3D" id="3.90.1410.10">
    <property type="entry name" value="set domain protein methyltransferase, domain 1"/>
    <property type="match status" value="1"/>
</dbReference>
<dbReference type="Proteomes" id="UP001152888">
    <property type="component" value="Unassembled WGS sequence"/>
</dbReference>
<proteinExistence type="predicted"/>
<dbReference type="PANTHER" id="PTHR13271:SF151">
    <property type="entry name" value="SET DOMAIN-CONTAINING PROTEIN 4"/>
    <property type="match status" value="1"/>
</dbReference>
<keyword evidence="3" id="KW-1185">Reference proteome</keyword>
<accession>A0A9P0KIF9</accession>
<dbReference type="GO" id="GO:0016279">
    <property type="term" value="F:protein-lysine N-methyltransferase activity"/>
    <property type="evidence" value="ECO:0007669"/>
    <property type="project" value="InterPro"/>
</dbReference>
<evidence type="ECO:0000313" key="3">
    <source>
        <dbReference type="Proteomes" id="UP001152888"/>
    </source>
</evidence>
<evidence type="ECO:0000259" key="1">
    <source>
        <dbReference type="PROSITE" id="PS50280"/>
    </source>
</evidence>
<sequence length="418" mass="48664">MGRTKRRRRHRPEVSKSLENTTDCVQLRQWLAQHGWKNETRLQLRSFAQTGRGICSRRAINANDVLISIPNQLMITFNSIQTCLMSHIALLREPLKIQELLAVFLMMEVTNIESSWKEYIGSLPKELPALPWLATEDEVSLYPDEMQKISRKCHENYRNGLKRAKKLLSDALFDEELFKWGYVLVNTRAVYVDPNQLGIEEGFSSVLLDTPNMALCPFLDMFNHDFNANTEAALNNQDGQLVYQLKTLSGYRKYDQIFISYGPHNNMKLLMEYGFFIPGNVYDVVQFEMAAVLKVLGVQIDQRQYKFIKEHFLDSKLYIGYDMLSFNLKALIFVSLNGDCKNISEVVFGDKYSEEFLLRLKPIVNELLDTKIFLYKEQCKNCEINAATKSKYASMMQQFLEYRVMFVLDLKKIFDEKS</sequence>
<dbReference type="PANTHER" id="PTHR13271">
    <property type="entry name" value="UNCHARACTERIZED PUTATIVE METHYLTRANSFERASE"/>
    <property type="match status" value="1"/>
</dbReference>
<dbReference type="Pfam" id="PF00856">
    <property type="entry name" value="SET"/>
    <property type="match status" value="1"/>
</dbReference>
<dbReference type="InterPro" id="IPR001214">
    <property type="entry name" value="SET_dom"/>
</dbReference>
<dbReference type="PROSITE" id="PS50280">
    <property type="entry name" value="SET"/>
    <property type="match status" value="1"/>
</dbReference>
<evidence type="ECO:0000313" key="2">
    <source>
        <dbReference type="EMBL" id="CAH1973731.1"/>
    </source>
</evidence>
<dbReference type="AlphaFoldDB" id="A0A9P0KIF9"/>
<comment type="caution">
    <text evidence="2">The sequence shown here is derived from an EMBL/GenBank/DDBJ whole genome shotgun (WGS) entry which is preliminary data.</text>
</comment>
<name>A0A9P0KIF9_ACAOB</name>
<gene>
    <name evidence="2" type="ORF">ACAOBT_LOCUS10717</name>
</gene>